<dbReference type="Pfam" id="PF03480">
    <property type="entry name" value="DctP"/>
    <property type="match status" value="1"/>
</dbReference>
<sequence>MNKYLSLIIIFFFALIVSACNNATNADEKNIVIKMGTKMPKESLEGQMFEYFADTVHENSNGEITIQLYPAEQLGKGTTQVDNILNGTQQIYAEGITYFSDLDPRVNLSSVPFLFRDFEHYQKFNKSELGQDIHNTLIENNVRILNDERNFKRGPERVLLSKEPVVSVDDLKGLKIRSFESKTYSEAYTHVASNPTVIAWTETYLALNQNLVDAATSPLSLVWGMKFTEVAPHMSMVDEYQQDIVLAMNEEFFQGLTDEHKNILINAANKTGEVNNDRINEVVDEQLALMQEEHDIKIHEINKVEWSEAFEDFHYQMEEDGIAPKGTIDSIKSIE</sequence>
<dbReference type="InterPro" id="IPR018389">
    <property type="entry name" value="DctP_fam"/>
</dbReference>
<gene>
    <name evidence="3" type="ORF">IR135_07715</name>
</gene>
<protein>
    <submittedName>
        <fullName evidence="3">TRAP transporter substrate-binding protein</fullName>
    </submittedName>
</protein>
<proteinExistence type="predicted"/>
<reference evidence="3 4" key="1">
    <citation type="submission" date="2020-10" db="EMBL/GenBank/DDBJ databases">
        <title>Mouse Oral microbiota.</title>
        <authorList>
            <person name="Joseph S."/>
            <person name="Aduse-Opoku J."/>
        </authorList>
    </citation>
    <scope>NUCLEOTIDE SEQUENCE [LARGE SCALE GENOMIC DNA]</scope>
    <source>
        <strain evidence="3 4">19428wE5_W307</strain>
    </source>
</reference>
<evidence type="ECO:0000313" key="3">
    <source>
        <dbReference type="EMBL" id="MBF0754156.1"/>
    </source>
</evidence>
<dbReference type="InterPro" id="IPR038404">
    <property type="entry name" value="TRAP_DctP_sf"/>
</dbReference>
<keyword evidence="4" id="KW-1185">Reference proteome</keyword>
<keyword evidence="1 2" id="KW-0732">Signal</keyword>
<feature type="signal peptide" evidence="2">
    <location>
        <begin position="1"/>
        <end position="19"/>
    </location>
</feature>
<dbReference type="PROSITE" id="PS51257">
    <property type="entry name" value="PROKAR_LIPOPROTEIN"/>
    <property type="match status" value="1"/>
</dbReference>
<dbReference type="PANTHER" id="PTHR33376">
    <property type="match status" value="1"/>
</dbReference>
<feature type="chain" id="PRO_5046501641" evidence="2">
    <location>
        <begin position="20"/>
        <end position="335"/>
    </location>
</feature>
<evidence type="ECO:0000313" key="4">
    <source>
        <dbReference type="Proteomes" id="UP000647980"/>
    </source>
</evidence>
<dbReference type="PANTHER" id="PTHR33376:SF4">
    <property type="entry name" value="SIALIC ACID-BINDING PERIPLASMIC PROTEIN SIAP"/>
    <property type="match status" value="1"/>
</dbReference>
<dbReference type="Proteomes" id="UP000647980">
    <property type="component" value="Unassembled WGS sequence"/>
</dbReference>
<evidence type="ECO:0000256" key="1">
    <source>
        <dbReference type="ARBA" id="ARBA00022729"/>
    </source>
</evidence>
<comment type="caution">
    <text evidence="3">The sequence shown here is derived from an EMBL/GenBank/DDBJ whole genome shotgun (WGS) entry which is preliminary data.</text>
</comment>
<dbReference type="Gene3D" id="3.40.190.170">
    <property type="entry name" value="Bacterial extracellular solute-binding protein, family 7"/>
    <property type="match status" value="1"/>
</dbReference>
<dbReference type="CDD" id="cd13603">
    <property type="entry name" value="PBP2_TRAP_Siap_TeaA_like"/>
    <property type="match status" value="1"/>
</dbReference>
<evidence type="ECO:0000256" key="2">
    <source>
        <dbReference type="SAM" id="SignalP"/>
    </source>
</evidence>
<dbReference type="NCBIfam" id="NF037995">
    <property type="entry name" value="TRAP_S1"/>
    <property type="match status" value="1"/>
</dbReference>
<accession>A0ABR9XYT6</accession>
<name>A0ABR9XYT6_9STAP</name>
<dbReference type="RefSeq" id="WP_167753390.1">
    <property type="nucleotide sequence ID" value="NZ_JADGLW010000005.1"/>
</dbReference>
<organism evidence="3 4">
    <name type="scientific">Jeotgalicoccus nanhaiensis</name>
    <dbReference type="NCBI Taxonomy" id="568603"/>
    <lineage>
        <taxon>Bacteria</taxon>
        <taxon>Bacillati</taxon>
        <taxon>Bacillota</taxon>
        <taxon>Bacilli</taxon>
        <taxon>Bacillales</taxon>
        <taxon>Staphylococcaceae</taxon>
        <taxon>Jeotgalicoccus</taxon>
    </lineage>
</organism>
<dbReference type="EMBL" id="JADGLW010000005">
    <property type="protein sequence ID" value="MBF0754156.1"/>
    <property type="molecule type" value="Genomic_DNA"/>
</dbReference>